<accession>A0AAV4R6U5</accession>
<feature type="compositionally biased region" description="Low complexity" evidence="3">
    <location>
        <begin position="178"/>
        <end position="188"/>
    </location>
</feature>
<gene>
    <name evidence="4" type="primary">ct_1</name>
    <name evidence="4" type="ORF">CEXT_739131</name>
</gene>
<evidence type="ECO:0000256" key="2">
    <source>
        <dbReference type="SAM" id="Coils"/>
    </source>
</evidence>
<dbReference type="PANTHER" id="PTHR14043">
    <property type="entry name" value="CCAAT DISPLACEMENT PROTEIN-RELATED"/>
    <property type="match status" value="1"/>
</dbReference>
<name>A0AAV4R6U5_CAEEX</name>
<keyword evidence="4" id="KW-0371">Homeobox</keyword>
<sequence>MVFIIKSTFINNTVISMNQMRKRSEGKEISQLLDDIQRLQAILNTLQETSASKIAQLEELVNEKDKMIVELGEKLVRQQDYDDIKKELSILKSIEYVNSRAWESRDENKNQSDKPPDLMKENHKPVHSENTPLKSIKTEENGSSQNYPLHSVDSFGTMLGQEIVSNYAQNVAKEEVCSRPSSPVSKSSGDCYPPSSTTSITSSTNSHEDRKPTPPYWSHPHPPPRST</sequence>
<feature type="compositionally biased region" description="Basic and acidic residues" evidence="3">
    <location>
        <begin position="102"/>
        <end position="127"/>
    </location>
</feature>
<proteinExistence type="predicted"/>
<feature type="region of interest" description="Disordered" evidence="3">
    <location>
        <begin position="102"/>
        <end position="149"/>
    </location>
</feature>
<protein>
    <submittedName>
        <fullName evidence="4">Homeobox protein cut-like</fullName>
    </submittedName>
</protein>
<feature type="compositionally biased region" description="Pro residues" evidence="3">
    <location>
        <begin position="213"/>
        <end position="227"/>
    </location>
</feature>
<dbReference type="PANTHER" id="PTHR14043:SF2">
    <property type="entry name" value="HOMEOBOX PROTEIN CUT"/>
    <property type="match status" value="1"/>
</dbReference>
<dbReference type="Proteomes" id="UP001054945">
    <property type="component" value="Unassembled WGS sequence"/>
</dbReference>
<dbReference type="EMBL" id="BPLR01007366">
    <property type="protein sequence ID" value="GIY16371.1"/>
    <property type="molecule type" value="Genomic_DNA"/>
</dbReference>
<comment type="caution">
    <text evidence="4">The sequence shown here is derived from an EMBL/GenBank/DDBJ whole genome shotgun (WGS) entry which is preliminary data.</text>
</comment>
<dbReference type="AlphaFoldDB" id="A0AAV4R6U5"/>
<feature type="region of interest" description="Disordered" evidence="3">
    <location>
        <begin position="175"/>
        <end position="227"/>
    </location>
</feature>
<keyword evidence="5" id="KW-1185">Reference proteome</keyword>
<evidence type="ECO:0000313" key="5">
    <source>
        <dbReference type="Proteomes" id="UP001054945"/>
    </source>
</evidence>
<reference evidence="4 5" key="1">
    <citation type="submission" date="2021-06" db="EMBL/GenBank/DDBJ databases">
        <title>Caerostris extrusa draft genome.</title>
        <authorList>
            <person name="Kono N."/>
            <person name="Arakawa K."/>
        </authorList>
    </citation>
    <scope>NUCLEOTIDE SEQUENCE [LARGE SCALE GENOMIC DNA]</scope>
</reference>
<feature type="coiled-coil region" evidence="2">
    <location>
        <begin position="29"/>
        <end position="74"/>
    </location>
</feature>
<organism evidence="4 5">
    <name type="scientific">Caerostris extrusa</name>
    <name type="common">Bark spider</name>
    <name type="synonym">Caerostris bankana</name>
    <dbReference type="NCBI Taxonomy" id="172846"/>
    <lineage>
        <taxon>Eukaryota</taxon>
        <taxon>Metazoa</taxon>
        <taxon>Ecdysozoa</taxon>
        <taxon>Arthropoda</taxon>
        <taxon>Chelicerata</taxon>
        <taxon>Arachnida</taxon>
        <taxon>Araneae</taxon>
        <taxon>Araneomorphae</taxon>
        <taxon>Entelegynae</taxon>
        <taxon>Araneoidea</taxon>
        <taxon>Araneidae</taxon>
        <taxon>Caerostris</taxon>
    </lineage>
</organism>
<keyword evidence="1 2" id="KW-0175">Coiled coil</keyword>
<dbReference type="GO" id="GO:0005634">
    <property type="term" value="C:nucleus"/>
    <property type="evidence" value="ECO:0007669"/>
    <property type="project" value="TreeGrafter"/>
</dbReference>
<dbReference type="GO" id="GO:0000977">
    <property type="term" value="F:RNA polymerase II transcription regulatory region sequence-specific DNA binding"/>
    <property type="evidence" value="ECO:0007669"/>
    <property type="project" value="TreeGrafter"/>
</dbReference>
<evidence type="ECO:0000313" key="4">
    <source>
        <dbReference type="EMBL" id="GIY16371.1"/>
    </source>
</evidence>
<evidence type="ECO:0000256" key="3">
    <source>
        <dbReference type="SAM" id="MobiDB-lite"/>
    </source>
</evidence>
<evidence type="ECO:0000256" key="1">
    <source>
        <dbReference type="ARBA" id="ARBA00023054"/>
    </source>
</evidence>
<keyword evidence="4" id="KW-0238">DNA-binding</keyword>
<feature type="compositionally biased region" description="Low complexity" evidence="3">
    <location>
        <begin position="195"/>
        <end position="205"/>
    </location>
</feature>
<dbReference type="GO" id="GO:0000981">
    <property type="term" value="F:DNA-binding transcription factor activity, RNA polymerase II-specific"/>
    <property type="evidence" value="ECO:0007669"/>
    <property type="project" value="TreeGrafter"/>
</dbReference>